<evidence type="ECO:0000256" key="1">
    <source>
        <dbReference type="ARBA" id="ARBA00022737"/>
    </source>
</evidence>
<dbReference type="Gene3D" id="2.180.10.10">
    <property type="entry name" value="RHS repeat-associated core"/>
    <property type="match status" value="1"/>
</dbReference>
<organism evidence="3 4">
    <name type="scientific">Vallitalea pronyensis</name>
    <dbReference type="NCBI Taxonomy" id="1348613"/>
    <lineage>
        <taxon>Bacteria</taxon>
        <taxon>Bacillati</taxon>
        <taxon>Bacillota</taxon>
        <taxon>Clostridia</taxon>
        <taxon>Lachnospirales</taxon>
        <taxon>Vallitaleaceae</taxon>
        <taxon>Vallitalea</taxon>
    </lineage>
</organism>
<dbReference type="KEGG" id="vpy:HZI73_06975"/>
<dbReference type="PANTHER" id="PTHR32305">
    <property type="match status" value="1"/>
</dbReference>
<proteinExistence type="predicted"/>
<evidence type="ECO:0000313" key="3">
    <source>
        <dbReference type="EMBL" id="QUI22057.1"/>
    </source>
</evidence>
<dbReference type="NCBIfam" id="TIGR01643">
    <property type="entry name" value="YD_repeat_2x"/>
    <property type="match status" value="1"/>
</dbReference>
<dbReference type="InterPro" id="IPR050708">
    <property type="entry name" value="T6SS_VgrG/RHS"/>
</dbReference>
<dbReference type="InterPro" id="IPR056823">
    <property type="entry name" value="TEN-like_YD-shell"/>
</dbReference>
<evidence type="ECO:0000313" key="4">
    <source>
        <dbReference type="Proteomes" id="UP000683246"/>
    </source>
</evidence>
<reference evidence="3" key="1">
    <citation type="submission" date="2020-07" db="EMBL/GenBank/DDBJ databases">
        <title>Vallitalea pronyensis genome.</title>
        <authorList>
            <person name="Postec A."/>
        </authorList>
    </citation>
    <scope>NUCLEOTIDE SEQUENCE</scope>
    <source>
        <strain evidence="3">FatNI3</strain>
    </source>
</reference>
<dbReference type="Pfam" id="PF25023">
    <property type="entry name" value="TEN_YD-shell"/>
    <property type="match status" value="1"/>
</dbReference>
<dbReference type="InterPro" id="IPR022385">
    <property type="entry name" value="Rhs_assc_core"/>
</dbReference>
<keyword evidence="4" id="KW-1185">Reference proteome</keyword>
<gene>
    <name evidence="3" type="ORF">HZI73_06975</name>
</gene>
<accession>A0A8J8MIH0</accession>
<evidence type="ECO:0000259" key="2">
    <source>
        <dbReference type="Pfam" id="PF25023"/>
    </source>
</evidence>
<dbReference type="AlphaFoldDB" id="A0A8J8MIH0"/>
<name>A0A8J8MIH0_9FIRM</name>
<dbReference type="EMBL" id="CP058649">
    <property type="protein sequence ID" value="QUI22057.1"/>
    <property type="molecule type" value="Genomic_DNA"/>
</dbReference>
<sequence length="382" mass="41629">MTITGQPTVTYAYDRNNRLLTETKAAADATEVTKYGYDNNGNQLWKAKETLKPAPGGAASFNVYVAGQTPRDDIELFEYDGFNQLTQSIVGDKTTTYSYNGDGLRITKNVNGTVTNHVWDGSSIVMELNNAGSITAEYLRGINLIAADMAGNRNYYLYNGHGDVIQLTQADGTVIKDYDYDAFGNEKNANPADINPFRYCGEYFDQETGTYYLRARYYNPGVGRFITENSYWGSMDDPLSLNLYTYCKNNPVAYIDPSGHFALAPLIPVADEALKAAVIYGGAALATGIAAKEAGEYLGPCLGDGLILDPAEQQSGVSMASMPYSGEPSIGLTTLPLKPQTVEDSIRSIPLELQSQMKIHVLPMEAQDNNMIIYSEGPGKTT</sequence>
<dbReference type="NCBIfam" id="TIGR03696">
    <property type="entry name" value="Rhs_assc_core"/>
    <property type="match status" value="1"/>
</dbReference>
<protein>
    <submittedName>
        <fullName evidence="3">RHS repeat-associated core domain-containing protein</fullName>
    </submittedName>
</protein>
<keyword evidence="1" id="KW-0677">Repeat</keyword>
<feature type="domain" description="Teneurin-like YD-shell" evidence="2">
    <location>
        <begin position="6"/>
        <end position="252"/>
    </location>
</feature>
<dbReference type="Proteomes" id="UP000683246">
    <property type="component" value="Chromosome"/>
</dbReference>
<dbReference type="PANTHER" id="PTHR32305:SF17">
    <property type="entry name" value="TRNA NUCLEASE WAPA"/>
    <property type="match status" value="1"/>
</dbReference>
<dbReference type="InterPro" id="IPR006530">
    <property type="entry name" value="YD"/>
</dbReference>
<dbReference type="RefSeq" id="WP_212697533.1">
    <property type="nucleotide sequence ID" value="NZ_CP058649.1"/>
</dbReference>